<evidence type="ECO:0000313" key="8">
    <source>
        <dbReference type="Proteomes" id="UP001235939"/>
    </source>
</evidence>
<dbReference type="Proteomes" id="UP001235939">
    <property type="component" value="Chromosome 05"/>
</dbReference>
<evidence type="ECO:0000256" key="3">
    <source>
        <dbReference type="ARBA" id="ARBA00022741"/>
    </source>
</evidence>
<dbReference type="PROSITE" id="PS00107">
    <property type="entry name" value="PROTEIN_KINASE_ATP"/>
    <property type="match status" value="1"/>
</dbReference>
<name>A0ABY6KFX5_9ARAC</name>
<feature type="domain" description="Protein kinase" evidence="6">
    <location>
        <begin position="14"/>
        <end position="283"/>
    </location>
</feature>
<gene>
    <name evidence="7" type="ORF">LAZ67_5000330</name>
</gene>
<organism evidence="7 8">
    <name type="scientific">Cordylochernes scorpioides</name>
    <dbReference type="NCBI Taxonomy" id="51811"/>
    <lineage>
        <taxon>Eukaryota</taxon>
        <taxon>Metazoa</taxon>
        <taxon>Ecdysozoa</taxon>
        <taxon>Arthropoda</taxon>
        <taxon>Chelicerata</taxon>
        <taxon>Arachnida</taxon>
        <taxon>Pseudoscorpiones</taxon>
        <taxon>Cheliferoidea</taxon>
        <taxon>Chernetidae</taxon>
        <taxon>Cordylochernes</taxon>
    </lineage>
</organism>
<dbReference type="InterPro" id="IPR000719">
    <property type="entry name" value="Prot_kinase_dom"/>
</dbReference>
<accession>A0ABY6KFX5</accession>
<dbReference type="SUPFAM" id="SSF56112">
    <property type="entry name" value="Protein kinase-like (PK-like)"/>
    <property type="match status" value="1"/>
</dbReference>
<comment type="similarity">
    <text evidence="1">Belongs to the protein kinase superfamily. STE Ser/Thr protein kinase family. STE20 subfamily.</text>
</comment>
<dbReference type="InterPro" id="IPR050629">
    <property type="entry name" value="STE20/SPS1-PAK"/>
</dbReference>
<keyword evidence="8" id="KW-1185">Reference proteome</keyword>
<evidence type="ECO:0000313" key="7">
    <source>
        <dbReference type="EMBL" id="UYV67357.1"/>
    </source>
</evidence>
<keyword evidence="4 5" id="KW-0067">ATP-binding</keyword>
<dbReference type="InterPro" id="IPR017441">
    <property type="entry name" value="Protein_kinase_ATP_BS"/>
</dbReference>
<dbReference type="PROSITE" id="PS50011">
    <property type="entry name" value="PROTEIN_KINASE_DOM"/>
    <property type="match status" value="1"/>
</dbReference>
<dbReference type="PANTHER" id="PTHR48012">
    <property type="entry name" value="STERILE20-LIKE KINASE, ISOFORM B-RELATED"/>
    <property type="match status" value="1"/>
</dbReference>
<dbReference type="Gene3D" id="3.30.200.20">
    <property type="entry name" value="Phosphorylase Kinase, domain 1"/>
    <property type="match status" value="1"/>
</dbReference>
<proteinExistence type="inferred from homology"/>
<dbReference type="EMBL" id="CP092867">
    <property type="protein sequence ID" value="UYV67357.1"/>
    <property type="molecule type" value="Genomic_DNA"/>
</dbReference>
<dbReference type="EC" id="2.7.11.1" evidence="2"/>
<evidence type="ECO:0000256" key="5">
    <source>
        <dbReference type="PROSITE-ProRule" id="PRU10141"/>
    </source>
</evidence>
<evidence type="ECO:0000256" key="1">
    <source>
        <dbReference type="ARBA" id="ARBA00008874"/>
    </source>
</evidence>
<sequence>MQPLAAWPSSESGYQLGRILGKGSSSTVQEAYCPLLDKRCAIKRIDLESKRVRMEDTIKEIRLMESCQHQNIISYHTSFVVGSELWIVVKLSAGSLLDVIEHSMEKRDCTHGVLDEVTIATLLKEVLKGLEHFHKNGNVHRDLKSGNILLGLNGEIQIGDLGCAETQEICRKRNFAIPVGTPCWIAPEVLEQGVGYDSKVDIWSLGITAIELVTGSAPYRHYQPMEIYIRTMLQEPPTLDFGAKINNQYKKYSNALRKMISNCLQKDPKKRPTATQLLKNTFFKKAKDKQFLVETLLKNDVLHLSNLEKPLHQITMHRESLTTWNWSFGNKMAAKLVMIISREGLPSREQTFNFRLAQNSLTATLVAEILQVDESLDAEMVTSNVSRLVNEPCDRCITFPLHSGCSTPGCPHEIVQLQLVS</sequence>
<dbReference type="SMART" id="SM00220">
    <property type="entry name" value="S_TKc"/>
    <property type="match status" value="1"/>
</dbReference>
<feature type="binding site" evidence="5">
    <location>
        <position position="43"/>
    </location>
    <ligand>
        <name>ATP</name>
        <dbReference type="ChEBI" id="CHEBI:30616"/>
    </ligand>
</feature>
<reference evidence="7 8" key="1">
    <citation type="submission" date="2022-01" db="EMBL/GenBank/DDBJ databases">
        <title>A chromosomal length assembly of Cordylochernes scorpioides.</title>
        <authorList>
            <person name="Zeh D."/>
            <person name="Zeh J."/>
        </authorList>
    </citation>
    <scope>NUCLEOTIDE SEQUENCE [LARGE SCALE GENOMIC DNA]</scope>
    <source>
        <strain evidence="7">IN4F17</strain>
        <tissue evidence="7">Whole Body</tissue>
    </source>
</reference>
<dbReference type="InterPro" id="IPR011009">
    <property type="entry name" value="Kinase-like_dom_sf"/>
</dbReference>
<evidence type="ECO:0000256" key="4">
    <source>
        <dbReference type="ARBA" id="ARBA00022840"/>
    </source>
</evidence>
<keyword evidence="3 5" id="KW-0547">Nucleotide-binding</keyword>
<evidence type="ECO:0000256" key="2">
    <source>
        <dbReference type="ARBA" id="ARBA00012513"/>
    </source>
</evidence>
<dbReference type="Gene3D" id="1.10.510.10">
    <property type="entry name" value="Transferase(Phosphotransferase) domain 1"/>
    <property type="match status" value="1"/>
</dbReference>
<protein>
    <recommendedName>
        <fullName evidence="2">non-specific serine/threonine protein kinase</fullName>
        <ecNumber evidence="2">2.7.11.1</ecNumber>
    </recommendedName>
</protein>
<dbReference type="PANTHER" id="PTHR48012:SF16">
    <property type="entry name" value="NON-SPECIFIC SERINE_THREONINE PROTEIN KINASE"/>
    <property type="match status" value="1"/>
</dbReference>
<dbReference type="Pfam" id="PF00069">
    <property type="entry name" value="Pkinase"/>
    <property type="match status" value="1"/>
</dbReference>
<evidence type="ECO:0000259" key="6">
    <source>
        <dbReference type="PROSITE" id="PS50011"/>
    </source>
</evidence>